<dbReference type="GO" id="GO:0005524">
    <property type="term" value="F:ATP binding"/>
    <property type="evidence" value="ECO:0007669"/>
    <property type="project" value="UniProtKB-KW"/>
</dbReference>
<dbReference type="Pfam" id="PF00582">
    <property type="entry name" value="Usp"/>
    <property type="match status" value="1"/>
</dbReference>
<evidence type="ECO:0000256" key="2">
    <source>
        <dbReference type="ARBA" id="ARBA00022741"/>
    </source>
</evidence>
<dbReference type="PANTHER" id="PTHR46268">
    <property type="entry name" value="STRESS RESPONSE PROTEIN NHAX"/>
    <property type="match status" value="1"/>
</dbReference>
<dbReference type="PRINTS" id="PR01438">
    <property type="entry name" value="UNVRSLSTRESS"/>
</dbReference>
<dbReference type="Proteomes" id="UP000306740">
    <property type="component" value="Unassembled WGS sequence"/>
</dbReference>
<accession>A0A5C4MLD3</accession>
<dbReference type="AlphaFoldDB" id="A0A5C4MLD3"/>
<proteinExistence type="inferred from homology"/>
<dbReference type="EMBL" id="VDFR01000071">
    <property type="protein sequence ID" value="TNC44940.1"/>
    <property type="molecule type" value="Genomic_DNA"/>
</dbReference>
<evidence type="ECO:0000259" key="4">
    <source>
        <dbReference type="Pfam" id="PF00582"/>
    </source>
</evidence>
<evidence type="ECO:0000313" key="7">
    <source>
        <dbReference type="Proteomes" id="UP000306740"/>
    </source>
</evidence>
<keyword evidence="2" id="KW-0547">Nucleotide-binding</keyword>
<dbReference type="OrthoDB" id="5419113at2"/>
<sequence length="136" mass="14920">MTIAVAYTPDEYGEVALEHAIAWAKARDTGLVVINVAKHERFAEDHDFVSGYDLEQLHHRLGSEGLREHHVRQPVGPGVADLVLETVAEEKADLLVIGIRHRTPVGKLIMGSVAQQLLLDAQVPVFAAKPGQHPLR</sequence>
<gene>
    <name evidence="6" type="ORF">FHE65_16070</name>
    <name evidence="5" type="ORF">FHE65_31430</name>
</gene>
<evidence type="ECO:0000313" key="5">
    <source>
        <dbReference type="EMBL" id="TNC31199.1"/>
    </source>
</evidence>
<dbReference type="PANTHER" id="PTHR46268:SF27">
    <property type="entry name" value="UNIVERSAL STRESS PROTEIN RV2623"/>
    <property type="match status" value="1"/>
</dbReference>
<name>A0A5C4MLD3_9ACTN</name>
<dbReference type="InterPro" id="IPR006015">
    <property type="entry name" value="Universal_stress_UspA"/>
</dbReference>
<feature type="domain" description="UspA" evidence="4">
    <location>
        <begin position="2"/>
        <end position="127"/>
    </location>
</feature>
<organism evidence="6 7">
    <name type="scientific">Mumia zhuanghuii</name>
    <dbReference type="NCBI Taxonomy" id="2585211"/>
    <lineage>
        <taxon>Bacteria</taxon>
        <taxon>Bacillati</taxon>
        <taxon>Actinomycetota</taxon>
        <taxon>Actinomycetes</taxon>
        <taxon>Propionibacteriales</taxon>
        <taxon>Nocardioidaceae</taxon>
        <taxon>Mumia</taxon>
    </lineage>
</organism>
<evidence type="ECO:0000313" key="6">
    <source>
        <dbReference type="EMBL" id="TNC44940.1"/>
    </source>
</evidence>
<dbReference type="CDD" id="cd00293">
    <property type="entry name" value="USP-like"/>
    <property type="match status" value="1"/>
</dbReference>
<protein>
    <submittedName>
        <fullName evidence="6">Universal stress protein</fullName>
    </submittedName>
</protein>
<keyword evidence="3" id="KW-0067">ATP-binding</keyword>
<comment type="similarity">
    <text evidence="1">Belongs to the universal stress protein A family.</text>
</comment>
<evidence type="ECO:0000256" key="3">
    <source>
        <dbReference type="ARBA" id="ARBA00022840"/>
    </source>
</evidence>
<dbReference type="Gene3D" id="3.40.50.620">
    <property type="entry name" value="HUPs"/>
    <property type="match status" value="1"/>
</dbReference>
<dbReference type="EMBL" id="VDFR01000206">
    <property type="protein sequence ID" value="TNC31199.1"/>
    <property type="molecule type" value="Genomic_DNA"/>
</dbReference>
<dbReference type="InterPro" id="IPR014729">
    <property type="entry name" value="Rossmann-like_a/b/a_fold"/>
</dbReference>
<dbReference type="InterPro" id="IPR006016">
    <property type="entry name" value="UspA"/>
</dbReference>
<evidence type="ECO:0000256" key="1">
    <source>
        <dbReference type="ARBA" id="ARBA00008791"/>
    </source>
</evidence>
<dbReference type="RefSeq" id="WP_139086192.1">
    <property type="nucleotide sequence ID" value="NZ_VDFR01000071.1"/>
</dbReference>
<dbReference type="SUPFAM" id="SSF52402">
    <property type="entry name" value="Adenine nucleotide alpha hydrolases-like"/>
    <property type="match status" value="1"/>
</dbReference>
<reference evidence="6 7" key="1">
    <citation type="submission" date="2019-05" db="EMBL/GenBank/DDBJ databases">
        <title>Mumia sp. nov., isolated from the intestinal contents of plateau pika (Ochotona curzoniae) in the Qinghai-Tibet plateau of China.</title>
        <authorList>
            <person name="Tian Z."/>
        </authorList>
    </citation>
    <scope>NUCLEOTIDE SEQUENCE [LARGE SCALE GENOMIC DNA]</scope>
    <source>
        <strain evidence="7">527</strain>
        <strain evidence="6">Z527</strain>
    </source>
</reference>
<comment type="caution">
    <text evidence="6">The sequence shown here is derived from an EMBL/GenBank/DDBJ whole genome shotgun (WGS) entry which is preliminary data.</text>
</comment>